<proteinExistence type="predicted"/>
<organism evidence="1">
    <name type="scientific">marine sediment metagenome</name>
    <dbReference type="NCBI Taxonomy" id="412755"/>
    <lineage>
        <taxon>unclassified sequences</taxon>
        <taxon>metagenomes</taxon>
        <taxon>ecological metagenomes</taxon>
    </lineage>
</organism>
<comment type="caution">
    <text evidence="1">The sequence shown here is derived from an EMBL/GenBank/DDBJ whole genome shotgun (WGS) entry which is preliminary data.</text>
</comment>
<name>A0A0F9FD45_9ZZZZ</name>
<protein>
    <submittedName>
        <fullName evidence="1">Uncharacterized protein</fullName>
    </submittedName>
</protein>
<reference evidence="1" key="1">
    <citation type="journal article" date="2015" name="Nature">
        <title>Complex archaea that bridge the gap between prokaryotes and eukaryotes.</title>
        <authorList>
            <person name="Spang A."/>
            <person name="Saw J.H."/>
            <person name="Jorgensen S.L."/>
            <person name="Zaremba-Niedzwiedzka K."/>
            <person name="Martijn J."/>
            <person name="Lind A.E."/>
            <person name="van Eijk R."/>
            <person name="Schleper C."/>
            <person name="Guy L."/>
            <person name="Ettema T.J."/>
        </authorList>
    </citation>
    <scope>NUCLEOTIDE SEQUENCE</scope>
</reference>
<evidence type="ECO:0000313" key="1">
    <source>
        <dbReference type="EMBL" id="KKL76346.1"/>
    </source>
</evidence>
<sequence length="89" mass="10169">MIDENNMPILISQKTMRIALKNCPDFIPMICLDANQAIKNHDQTLDRLRQRGGVSPSEALALIQHRAWHPMLHQEAVDRLNDAVKRMLG</sequence>
<gene>
    <name evidence="1" type="ORF">LCGC14_2045840</name>
</gene>
<accession>A0A0F9FD45</accession>
<dbReference type="EMBL" id="LAZR01024077">
    <property type="protein sequence ID" value="KKL76346.1"/>
    <property type="molecule type" value="Genomic_DNA"/>
</dbReference>
<dbReference type="AlphaFoldDB" id="A0A0F9FD45"/>